<dbReference type="GeneID" id="87832899"/>
<feature type="compositionally biased region" description="Basic and acidic residues" evidence="1">
    <location>
        <begin position="188"/>
        <end position="198"/>
    </location>
</feature>
<reference evidence="3" key="2">
    <citation type="submission" date="2023-05" db="EMBL/GenBank/DDBJ databases">
        <authorList>
            <consortium name="Lawrence Berkeley National Laboratory"/>
            <person name="Steindorff A."/>
            <person name="Hensen N."/>
            <person name="Bonometti L."/>
            <person name="Westerberg I."/>
            <person name="Brannstrom I.O."/>
            <person name="Guillou S."/>
            <person name="Cros-Aarteil S."/>
            <person name="Calhoun S."/>
            <person name="Haridas S."/>
            <person name="Kuo A."/>
            <person name="Mondo S."/>
            <person name="Pangilinan J."/>
            <person name="Riley R."/>
            <person name="Labutti K."/>
            <person name="Andreopoulos B."/>
            <person name="Lipzen A."/>
            <person name="Chen C."/>
            <person name="Yanf M."/>
            <person name="Daum C."/>
            <person name="Ng V."/>
            <person name="Clum A."/>
            <person name="Ohm R."/>
            <person name="Martin F."/>
            <person name="Silar P."/>
            <person name="Natvig D."/>
            <person name="Lalanne C."/>
            <person name="Gautier V."/>
            <person name="Ament-Velasquez S.L."/>
            <person name="Kruys A."/>
            <person name="Hutchinson M.I."/>
            <person name="Powell A.J."/>
            <person name="Barry K."/>
            <person name="Miller A.N."/>
            <person name="Grigoriev I.V."/>
            <person name="Debuchy R."/>
            <person name="Gladieux P."/>
            <person name="Thoren M.H."/>
            <person name="Johannesson H."/>
        </authorList>
    </citation>
    <scope>NUCLEOTIDE SEQUENCE</scope>
    <source>
        <strain evidence="3">CBS 731.68</strain>
    </source>
</reference>
<comment type="caution">
    <text evidence="3">The sequence shown here is derived from an EMBL/GenBank/DDBJ whole genome shotgun (WGS) entry which is preliminary data.</text>
</comment>
<dbReference type="PANTHER" id="PTHR42031">
    <property type="entry name" value="KEY LIME PATHOGENICITY PROTEIN"/>
    <property type="match status" value="1"/>
</dbReference>
<dbReference type="PANTHER" id="PTHR42031:SF1">
    <property type="entry name" value="KEY LIME PATHOGENICITY PROTEIN"/>
    <property type="match status" value="1"/>
</dbReference>
<accession>A0AAN6U4S4</accession>
<evidence type="ECO:0000256" key="1">
    <source>
        <dbReference type="SAM" id="MobiDB-lite"/>
    </source>
</evidence>
<dbReference type="Pfam" id="PF25438">
    <property type="entry name" value="DUF7896"/>
    <property type="match status" value="1"/>
</dbReference>
<name>A0AAN6U4S4_9PEZI</name>
<proteinExistence type="predicted"/>
<evidence type="ECO:0000313" key="4">
    <source>
        <dbReference type="Proteomes" id="UP001302602"/>
    </source>
</evidence>
<reference evidence="3" key="1">
    <citation type="journal article" date="2023" name="Mol. Phylogenet. Evol.">
        <title>Genome-scale phylogeny and comparative genomics of the fungal order Sordariales.</title>
        <authorList>
            <person name="Hensen N."/>
            <person name="Bonometti L."/>
            <person name="Westerberg I."/>
            <person name="Brannstrom I.O."/>
            <person name="Guillou S."/>
            <person name="Cros-Aarteil S."/>
            <person name="Calhoun S."/>
            <person name="Haridas S."/>
            <person name="Kuo A."/>
            <person name="Mondo S."/>
            <person name="Pangilinan J."/>
            <person name="Riley R."/>
            <person name="LaButti K."/>
            <person name="Andreopoulos B."/>
            <person name="Lipzen A."/>
            <person name="Chen C."/>
            <person name="Yan M."/>
            <person name="Daum C."/>
            <person name="Ng V."/>
            <person name="Clum A."/>
            <person name="Steindorff A."/>
            <person name="Ohm R.A."/>
            <person name="Martin F."/>
            <person name="Silar P."/>
            <person name="Natvig D.O."/>
            <person name="Lalanne C."/>
            <person name="Gautier V."/>
            <person name="Ament-Velasquez S.L."/>
            <person name="Kruys A."/>
            <person name="Hutchinson M.I."/>
            <person name="Powell A.J."/>
            <person name="Barry K."/>
            <person name="Miller A.N."/>
            <person name="Grigoriev I.V."/>
            <person name="Debuchy R."/>
            <person name="Gladieux P."/>
            <person name="Hiltunen Thoren M."/>
            <person name="Johannesson H."/>
        </authorList>
    </citation>
    <scope>NUCLEOTIDE SEQUENCE</scope>
    <source>
        <strain evidence="3">CBS 731.68</strain>
    </source>
</reference>
<dbReference type="RefSeq" id="XP_062649736.1">
    <property type="nucleotide sequence ID" value="XM_062796131.1"/>
</dbReference>
<gene>
    <name evidence="3" type="ORF">N657DRAFT_678983</name>
</gene>
<feature type="domain" description="DUF7896" evidence="2">
    <location>
        <begin position="40"/>
        <end position="112"/>
    </location>
</feature>
<protein>
    <recommendedName>
        <fullName evidence="2">DUF7896 domain-containing protein</fullName>
    </recommendedName>
</protein>
<keyword evidence="4" id="KW-1185">Reference proteome</keyword>
<dbReference type="InterPro" id="IPR057218">
    <property type="entry name" value="DUF7896"/>
</dbReference>
<sequence>MTWEEVRKKFGGQQFTPESKYASFVTPVFATPASWGAAVRSRWFCIEPRDQPPNALLPQVPLTQCAACLKRKPYDGYRDAAAHLRSAHFTQREGEHAEDWRLYLVLKDWMKTADDLENQNDAPRDTSAWDDLPLPLPPLQQQDEPTFSDALSDLDKVKVEFHYHQDAFTVHGESMDSGYPSAFASAGRQKESVREGNGDARTVYSDEGSIDGAELDAYKRELVDDLVNEARRLEAEPEALEKVFDAMPPLLKPFALALGQFGSTQAQRDVMYFVHKYRLELSCRFKESMLGFCEDDTTPDRERDPIDSEERSSRIIEWLVSLGAPGADESAPAPEPQAAAALPEDDEIRLPDKHGLSVVFSFGTFTATRLGEESRNLEANQDQHLEDVDVNVLRSSRHVIGWCSEVDYLAGDASANHDIRRSRLSFPGREFNLEKVSFSVGNIVAGGCQFAIGRKDLPVNISKQDHGYLAKLQWIEQRYVVLWDEEDKCGWLVKGTSALLHLLRASLKHCRNDKFSSEFLFDEKFFQEPNGEEFDETVTWPDGRQETVTKTRNSYATVEDRVVGIFESLEKLIDHEAHCEASAKGVSMKPWTRSHLQGWDFRDVATNRGPLYLRLTTPPSSGRVFWHSPSQHSPFAADGKSMDPEEWNPIQELLPADSKFRGLLSQIKGSETVYIDSCQHGAVIFVHLKSPRFAWPDNGGRSLSTNLRLFL</sequence>
<feature type="region of interest" description="Disordered" evidence="1">
    <location>
        <begin position="186"/>
        <end position="205"/>
    </location>
</feature>
<organism evidence="3 4">
    <name type="scientific">Parathielavia appendiculata</name>
    <dbReference type="NCBI Taxonomy" id="2587402"/>
    <lineage>
        <taxon>Eukaryota</taxon>
        <taxon>Fungi</taxon>
        <taxon>Dikarya</taxon>
        <taxon>Ascomycota</taxon>
        <taxon>Pezizomycotina</taxon>
        <taxon>Sordariomycetes</taxon>
        <taxon>Sordariomycetidae</taxon>
        <taxon>Sordariales</taxon>
        <taxon>Chaetomiaceae</taxon>
        <taxon>Parathielavia</taxon>
    </lineage>
</organism>
<dbReference type="Proteomes" id="UP001302602">
    <property type="component" value="Unassembled WGS sequence"/>
</dbReference>
<dbReference type="EMBL" id="MU853225">
    <property type="protein sequence ID" value="KAK4125965.1"/>
    <property type="molecule type" value="Genomic_DNA"/>
</dbReference>
<evidence type="ECO:0000313" key="3">
    <source>
        <dbReference type="EMBL" id="KAK4125965.1"/>
    </source>
</evidence>
<evidence type="ECO:0000259" key="2">
    <source>
        <dbReference type="Pfam" id="PF25438"/>
    </source>
</evidence>
<dbReference type="AlphaFoldDB" id="A0AAN6U4S4"/>